<name>A0ABR1D3Y0_NECAM</name>
<gene>
    <name evidence="1" type="primary">Necator_chrIII.g12332</name>
    <name evidence="1" type="ORF">RB195_011566</name>
</gene>
<dbReference type="EMBL" id="JAVFWL010000003">
    <property type="protein sequence ID" value="KAK6744927.1"/>
    <property type="molecule type" value="Genomic_DNA"/>
</dbReference>
<accession>A0ABR1D3Y0</accession>
<reference evidence="1 2" key="1">
    <citation type="submission" date="2023-08" db="EMBL/GenBank/DDBJ databases">
        <title>A Necator americanus chromosomal reference genome.</title>
        <authorList>
            <person name="Ilik V."/>
            <person name="Petrzelkova K.J."/>
            <person name="Pardy F."/>
            <person name="Fuh T."/>
            <person name="Niatou-Singa F.S."/>
            <person name="Gouil Q."/>
            <person name="Baker L."/>
            <person name="Ritchie M.E."/>
            <person name="Jex A.R."/>
            <person name="Gazzola D."/>
            <person name="Li H."/>
            <person name="Toshio Fujiwara R."/>
            <person name="Zhan B."/>
            <person name="Aroian R.V."/>
            <person name="Pafco B."/>
            <person name="Schwarz E.M."/>
        </authorList>
    </citation>
    <scope>NUCLEOTIDE SEQUENCE [LARGE SCALE GENOMIC DNA]</scope>
    <source>
        <strain evidence="1 2">Aroian</strain>
        <tissue evidence="1">Whole animal</tissue>
    </source>
</reference>
<comment type="caution">
    <text evidence="1">The sequence shown here is derived from an EMBL/GenBank/DDBJ whole genome shotgun (WGS) entry which is preliminary data.</text>
</comment>
<organism evidence="1 2">
    <name type="scientific">Necator americanus</name>
    <name type="common">Human hookworm</name>
    <dbReference type="NCBI Taxonomy" id="51031"/>
    <lineage>
        <taxon>Eukaryota</taxon>
        <taxon>Metazoa</taxon>
        <taxon>Ecdysozoa</taxon>
        <taxon>Nematoda</taxon>
        <taxon>Chromadorea</taxon>
        <taxon>Rhabditida</taxon>
        <taxon>Rhabditina</taxon>
        <taxon>Rhabditomorpha</taxon>
        <taxon>Strongyloidea</taxon>
        <taxon>Ancylostomatidae</taxon>
        <taxon>Bunostominae</taxon>
        <taxon>Necator</taxon>
    </lineage>
</organism>
<evidence type="ECO:0000313" key="2">
    <source>
        <dbReference type="Proteomes" id="UP001303046"/>
    </source>
</evidence>
<protein>
    <submittedName>
        <fullName evidence="1">Uncharacterized protein</fullName>
    </submittedName>
</protein>
<keyword evidence="2" id="KW-1185">Reference proteome</keyword>
<dbReference type="Proteomes" id="UP001303046">
    <property type="component" value="Unassembled WGS sequence"/>
</dbReference>
<sequence length="100" mass="11818">MVSSGEFRRKFRQRVSVHVGVRTKKEPCDVDSFTKYIQYAARKTLPHQMLQKSFAFASAKTRSAHYPVSVARSACDFKEEDRLRKNLRRQLQQDHDNEWT</sequence>
<proteinExistence type="predicted"/>
<evidence type="ECO:0000313" key="1">
    <source>
        <dbReference type="EMBL" id="KAK6744927.1"/>
    </source>
</evidence>